<evidence type="ECO:0000313" key="2">
    <source>
        <dbReference type="Proteomes" id="UP000233535"/>
    </source>
</evidence>
<organism evidence="1 2">
    <name type="scientific">Labilibaculum filiforme</name>
    <dbReference type="NCBI Taxonomy" id="1940526"/>
    <lineage>
        <taxon>Bacteria</taxon>
        <taxon>Pseudomonadati</taxon>
        <taxon>Bacteroidota</taxon>
        <taxon>Bacteroidia</taxon>
        <taxon>Marinilabiliales</taxon>
        <taxon>Marinifilaceae</taxon>
        <taxon>Labilibaculum</taxon>
    </lineage>
</organism>
<keyword evidence="2" id="KW-1185">Reference proteome</keyword>
<gene>
    <name evidence="1" type="ORF">BZG02_09275</name>
</gene>
<accession>A0A2N3HZS2</accession>
<dbReference type="RefSeq" id="WP_101261146.1">
    <property type="nucleotide sequence ID" value="NZ_MVDD01000005.1"/>
</dbReference>
<dbReference type="Proteomes" id="UP000233535">
    <property type="component" value="Unassembled WGS sequence"/>
</dbReference>
<dbReference type="AlphaFoldDB" id="A0A2N3HZS2"/>
<dbReference type="EMBL" id="MVDD01000005">
    <property type="protein sequence ID" value="PKQ63552.1"/>
    <property type="molecule type" value="Genomic_DNA"/>
</dbReference>
<comment type="caution">
    <text evidence="1">The sequence shown here is derived from an EMBL/GenBank/DDBJ whole genome shotgun (WGS) entry which is preliminary data.</text>
</comment>
<dbReference type="InterPro" id="IPR058238">
    <property type="entry name" value="Lant_leader_dom"/>
</dbReference>
<sequence length="75" mass="8039">MKKKSLNSKLVLKKETISNLNMSEVKGGRLPGGQTGDNGCDGTWVSVLYCDDKPATAMACSMPCAIEKRPTFALC</sequence>
<reference evidence="1 2" key="1">
    <citation type="journal article" date="2017" name="Front. Microbiol.">
        <title>Labilibaculum manganireducens gen. nov., sp. nov. and Labilibaculum filiforme sp. nov., Novel Bacteroidetes Isolated from Subsurface Sediments of the Baltic Sea.</title>
        <authorList>
            <person name="Vandieken V."/>
            <person name="Marshall I.P."/>
            <person name="Niemann H."/>
            <person name="Engelen B."/>
            <person name="Cypionka H."/>
        </authorList>
    </citation>
    <scope>NUCLEOTIDE SEQUENCE [LARGE SCALE GENOMIC DNA]</scope>
    <source>
        <strain evidence="1 2">59.16B</strain>
    </source>
</reference>
<protein>
    <submittedName>
        <fullName evidence="1">Uncharacterized protein</fullName>
    </submittedName>
</protein>
<evidence type="ECO:0000313" key="1">
    <source>
        <dbReference type="EMBL" id="PKQ63552.1"/>
    </source>
</evidence>
<name>A0A2N3HZS2_9BACT</name>
<proteinExistence type="predicted"/>
<dbReference type="NCBIfam" id="NF038153">
    <property type="entry name" value="lant_leader_L1a"/>
    <property type="match status" value="1"/>
</dbReference>